<protein>
    <submittedName>
        <fullName evidence="1">Uncharacterized protein</fullName>
    </submittedName>
</protein>
<comment type="caution">
    <text evidence="1">The sequence shown here is derived from an EMBL/GenBank/DDBJ whole genome shotgun (WGS) entry which is preliminary data.</text>
</comment>
<evidence type="ECO:0000313" key="2">
    <source>
        <dbReference type="Proteomes" id="UP001301012"/>
    </source>
</evidence>
<evidence type="ECO:0000313" key="1">
    <source>
        <dbReference type="EMBL" id="MDK2563492.1"/>
    </source>
</evidence>
<organism evidence="1 2">
    <name type="scientific">Romboutsia sedimentorum</name>
    <dbReference type="NCBI Taxonomy" id="1368474"/>
    <lineage>
        <taxon>Bacteria</taxon>
        <taxon>Bacillati</taxon>
        <taxon>Bacillota</taxon>
        <taxon>Clostridia</taxon>
        <taxon>Peptostreptococcales</taxon>
        <taxon>Peptostreptococcaceae</taxon>
        <taxon>Romboutsia</taxon>
    </lineage>
</organism>
<sequence>MEKYYNLLGLQVNDVENFLKEQNINYTIKTIKGKKDQEKLTVFKVIKISDIEDGVELLITNFSDSLK</sequence>
<dbReference type="EMBL" id="JASKYM010000002">
    <property type="protein sequence ID" value="MDK2563492.1"/>
    <property type="molecule type" value="Genomic_DNA"/>
</dbReference>
<proteinExistence type="predicted"/>
<accession>A0ABT7E9A3</accession>
<name>A0ABT7E9A3_9FIRM</name>
<dbReference type="RefSeq" id="WP_284132431.1">
    <property type="nucleotide sequence ID" value="NZ_JASKYM010000002.1"/>
</dbReference>
<reference evidence="1 2" key="1">
    <citation type="submission" date="2023-05" db="EMBL/GenBank/DDBJ databases">
        <title>Rombocin, a short stable natural nisin variant, displays selective antimicrobial activity against Listeria monocytogenes and employs dual mode of action to kill target bacterial strains.</title>
        <authorList>
            <person name="Wambui J."/>
            <person name="Stephan R."/>
            <person name="Kuipers O.P."/>
        </authorList>
    </citation>
    <scope>NUCLEOTIDE SEQUENCE [LARGE SCALE GENOMIC DNA]</scope>
    <source>
        <strain evidence="1 2">RC002</strain>
    </source>
</reference>
<dbReference type="Proteomes" id="UP001301012">
    <property type="component" value="Unassembled WGS sequence"/>
</dbReference>
<gene>
    <name evidence="1" type="ORF">QOZ84_08015</name>
</gene>
<keyword evidence="2" id="KW-1185">Reference proteome</keyword>